<dbReference type="Proteomes" id="UP000002051">
    <property type="component" value="Chromosome 4"/>
</dbReference>
<protein>
    <submittedName>
        <fullName evidence="4">Late embryogenesis abundant hydroxyproline-rich glycoprotein</fullName>
    </submittedName>
</protein>
<gene>
    <name evidence="6" type="primary">25492115</name>
    <name evidence="4" type="ordered locus">MTR_4g046787</name>
    <name evidence="5" type="ORF">MtrunA17_Chr4g0024221</name>
</gene>
<reference evidence="4 7" key="2">
    <citation type="journal article" date="2014" name="BMC Genomics">
        <title>An improved genome release (version Mt4.0) for the model legume Medicago truncatula.</title>
        <authorList>
            <person name="Tang H."/>
            <person name="Krishnakumar V."/>
            <person name="Bidwell S."/>
            <person name="Rosen B."/>
            <person name="Chan A."/>
            <person name="Zhou S."/>
            <person name="Gentzbittel L."/>
            <person name="Childs K.L."/>
            <person name="Yandell M."/>
            <person name="Gundlach H."/>
            <person name="Mayer K.F."/>
            <person name="Schwartz D.C."/>
            <person name="Town C.D."/>
        </authorList>
    </citation>
    <scope>GENOME REANNOTATION</scope>
    <source>
        <strain evidence="4">A17</strain>
        <strain evidence="6 7">cv. Jemalong A17</strain>
    </source>
</reference>
<dbReference type="EMBL" id="CM001220">
    <property type="protein sequence ID" value="KEH29659.1"/>
    <property type="molecule type" value="Genomic_DNA"/>
</dbReference>
<dbReference type="Proteomes" id="UP000265566">
    <property type="component" value="Chromosome 4"/>
</dbReference>
<accession>A0A072UIR9</accession>
<dbReference type="InterPro" id="IPR044839">
    <property type="entry name" value="NDR1-like"/>
</dbReference>
<evidence type="ECO:0000256" key="2">
    <source>
        <dbReference type="ARBA" id="ARBA00023136"/>
    </source>
</evidence>
<reference evidence="5" key="4">
    <citation type="journal article" date="2018" name="Nat. Plants">
        <title>Whole-genome landscape of Medicago truncatula symbiotic genes.</title>
        <authorList>
            <person name="Pecrix Y."/>
            <person name="Gamas P."/>
            <person name="Carrere S."/>
        </authorList>
    </citation>
    <scope>NUCLEOTIDE SEQUENCE</scope>
    <source>
        <tissue evidence="5">Leaves</tissue>
    </source>
</reference>
<dbReference type="HOGENOM" id="CLU_050605_4_1_1"/>
<keyword evidence="3" id="KW-1133">Transmembrane helix</keyword>
<name>A0A072UIR9_MEDTR</name>
<dbReference type="OrthoDB" id="674678at2759"/>
<proteinExistence type="predicted"/>
<comment type="subcellular location">
    <subcellularLocation>
        <location evidence="1">Membrane</location>
    </subcellularLocation>
</comment>
<dbReference type="PANTHER" id="PTHR31234">
    <property type="entry name" value="LATE EMBRYOGENESIS ABUNDANT (LEA) HYDROXYPROLINE-RICH GLYCOPROTEIN FAMILY"/>
    <property type="match status" value="1"/>
</dbReference>
<keyword evidence="3" id="KW-0812">Transmembrane</keyword>
<sequence length="184" mass="20299">MTKRGLKICLLVSIIFLIIVATVILSLVFTIFKPKNPDVHVYPIGLENLQFLQPNVTSVPLHMVVTIFNPNYGTYKTKNTTGYLNYQDTLVAIAPIGPKKLPGHRTTNVSATAGLMSVELISNDKFLVDVADGSFNFTAKAIFHGKVHMSKVFKVKAMVNISCDIFFNITSLGTDSYCITKIKV</sequence>
<reference evidence="6" key="3">
    <citation type="submission" date="2015-04" db="UniProtKB">
        <authorList>
            <consortium name="EnsemblPlants"/>
        </authorList>
    </citation>
    <scope>IDENTIFICATION</scope>
    <source>
        <strain evidence="6">cv. Jemalong A17</strain>
    </source>
</reference>
<dbReference type="EMBL" id="PSQE01000004">
    <property type="protein sequence ID" value="RHN60298.1"/>
    <property type="molecule type" value="Genomic_DNA"/>
</dbReference>
<dbReference type="EnsemblPlants" id="KEH29659">
    <property type="protein sequence ID" value="KEH29659"/>
    <property type="gene ID" value="MTR_4g046787"/>
</dbReference>
<dbReference type="Gramene" id="rna22586">
    <property type="protein sequence ID" value="RHN60298.1"/>
    <property type="gene ID" value="gene22586"/>
</dbReference>
<dbReference type="KEGG" id="mtr:25492115"/>
<organism evidence="4 7">
    <name type="scientific">Medicago truncatula</name>
    <name type="common">Barrel medic</name>
    <name type="synonym">Medicago tribuloides</name>
    <dbReference type="NCBI Taxonomy" id="3880"/>
    <lineage>
        <taxon>Eukaryota</taxon>
        <taxon>Viridiplantae</taxon>
        <taxon>Streptophyta</taxon>
        <taxon>Embryophyta</taxon>
        <taxon>Tracheophyta</taxon>
        <taxon>Spermatophyta</taxon>
        <taxon>Magnoliopsida</taxon>
        <taxon>eudicotyledons</taxon>
        <taxon>Gunneridae</taxon>
        <taxon>Pentapetalae</taxon>
        <taxon>rosids</taxon>
        <taxon>fabids</taxon>
        <taxon>Fabales</taxon>
        <taxon>Fabaceae</taxon>
        <taxon>Papilionoideae</taxon>
        <taxon>50 kb inversion clade</taxon>
        <taxon>NPAAA clade</taxon>
        <taxon>Hologalegina</taxon>
        <taxon>IRL clade</taxon>
        <taxon>Trifolieae</taxon>
        <taxon>Medicago</taxon>
    </lineage>
</organism>
<keyword evidence="7" id="KW-1185">Reference proteome</keyword>
<dbReference type="PANTHER" id="PTHR31234:SF65">
    <property type="entry name" value="LATE EMBRYOGENESIS ABUNDANT PROTEIN, LEA_2 SUBGROUP"/>
    <property type="match status" value="1"/>
</dbReference>
<evidence type="ECO:0000256" key="1">
    <source>
        <dbReference type="ARBA" id="ARBA00004370"/>
    </source>
</evidence>
<dbReference type="GO" id="GO:0016020">
    <property type="term" value="C:membrane"/>
    <property type="evidence" value="ECO:0007669"/>
    <property type="project" value="UniProtKB-SubCell"/>
</dbReference>
<evidence type="ECO:0000256" key="3">
    <source>
        <dbReference type="SAM" id="Phobius"/>
    </source>
</evidence>
<evidence type="ECO:0000313" key="5">
    <source>
        <dbReference type="EMBL" id="RHN60298.1"/>
    </source>
</evidence>
<keyword evidence="2 3" id="KW-0472">Membrane</keyword>
<feature type="transmembrane region" description="Helical" evidence="3">
    <location>
        <begin position="9"/>
        <end position="32"/>
    </location>
</feature>
<evidence type="ECO:0000313" key="6">
    <source>
        <dbReference type="EnsemblPlants" id="KEH29659"/>
    </source>
</evidence>
<dbReference type="AlphaFoldDB" id="A0A072UIR9"/>
<evidence type="ECO:0000313" key="7">
    <source>
        <dbReference type="Proteomes" id="UP000002051"/>
    </source>
</evidence>
<evidence type="ECO:0000313" key="4">
    <source>
        <dbReference type="EMBL" id="KEH29659.1"/>
    </source>
</evidence>
<dbReference type="GO" id="GO:0098542">
    <property type="term" value="P:defense response to other organism"/>
    <property type="evidence" value="ECO:0007669"/>
    <property type="project" value="InterPro"/>
</dbReference>
<dbReference type="STRING" id="3880.A0A072UIR9"/>
<reference evidence="4 7" key="1">
    <citation type="journal article" date="2011" name="Nature">
        <title>The Medicago genome provides insight into the evolution of rhizobial symbioses.</title>
        <authorList>
            <person name="Young N.D."/>
            <person name="Debelle F."/>
            <person name="Oldroyd G.E."/>
            <person name="Geurts R."/>
            <person name="Cannon S.B."/>
            <person name="Udvardi M.K."/>
            <person name="Benedito V.A."/>
            <person name="Mayer K.F."/>
            <person name="Gouzy J."/>
            <person name="Schoof H."/>
            <person name="Van de Peer Y."/>
            <person name="Proost S."/>
            <person name="Cook D.R."/>
            <person name="Meyers B.C."/>
            <person name="Spannagl M."/>
            <person name="Cheung F."/>
            <person name="De Mita S."/>
            <person name="Krishnakumar V."/>
            <person name="Gundlach H."/>
            <person name="Zhou S."/>
            <person name="Mudge J."/>
            <person name="Bharti A.K."/>
            <person name="Murray J.D."/>
            <person name="Naoumkina M.A."/>
            <person name="Rosen B."/>
            <person name="Silverstein K.A."/>
            <person name="Tang H."/>
            <person name="Rombauts S."/>
            <person name="Zhao P.X."/>
            <person name="Zhou P."/>
            <person name="Barbe V."/>
            <person name="Bardou P."/>
            <person name="Bechner M."/>
            <person name="Bellec A."/>
            <person name="Berger A."/>
            <person name="Berges H."/>
            <person name="Bidwell S."/>
            <person name="Bisseling T."/>
            <person name="Choisne N."/>
            <person name="Couloux A."/>
            <person name="Denny R."/>
            <person name="Deshpande S."/>
            <person name="Dai X."/>
            <person name="Doyle J.J."/>
            <person name="Dudez A.M."/>
            <person name="Farmer A.D."/>
            <person name="Fouteau S."/>
            <person name="Franken C."/>
            <person name="Gibelin C."/>
            <person name="Gish J."/>
            <person name="Goldstein S."/>
            <person name="Gonzalez A.J."/>
            <person name="Green P.J."/>
            <person name="Hallab A."/>
            <person name="Hartog M."/>
            <person name="Hua A."/>
            <person name="Humphray S.J."/>
            <person name="Jeong D.H."/>
            <person name="Jing Y."/>
            <person name="Jocker A."/>
            <person name="Kenton S.M."/>
            <person name="Kim D.J."/>
            <person name="Klee K."/>
            <person name="Lai H."/>
            <person name="Lang C."/>
            <person name="Lin S."/>
            <person name="Macmil S.L."/>
            <person name="Magdelenat G."/>
            <person name="Matthews L."/>
            <person name="McCorrison J."/>
            <person name="Monaghan E.L."/>
            <person name="Mun J.H."/>
            <person name="Najar F.Z."/>
            <person name="Nicholson C."/>
            <person name="Noirot C."/>
            <person name="O'Bleness M."/>
            <person name="Paule C.R."/>
            <person name="Poulain J."/>
            <person name="Prion F."/>
            <person name="Qin B."/>
            <person name="Qu C."/>
            <person name="Retzel E.F."/>
            <person name="Riddle C."/>
            <person name="Sallet E."/>
            <person name="Samain S."/>
            <person name="Samson N."/>
            <person name="Sanders I."/>
            <person name="Saurat O."/>
            <person name="Scarpelli C."/>
            <person name="Schiex T."/>
            <person name="Segurens B."/>
            <person name="Severin A.J."/>
            <person name="Sherrier D.J."/>
            <person name="Shi R."/>
            <person name="Sims S."/>
            <person name="Singer S.R."/>
            <person name="Sinharoy S."/>
            <person name="Sterck L."/>
            <person name="Viollet A."/>
            <person name="Wang B.B."/>
            <person name="Wang K."/>
            <person name="Wang M."/>
            <person name="Wang X."/>
            <person name="Warfsmann J."/>
            <person name="Weissenbach J."/>
            <person name="White D.D."/>
            <person name="White J.D."/>
            <person name="Wiley G.B."/>
            <person name="Wincker P."/>
            <person name="Xing Y."/>
            <person name="Yang L."/>
            <person name="Yao Z."/>
            <person name="Ying F."/>
            <person name="Zhai J."/>
            <person name="Zhou L."/>
            <person name="Zuber A."/>
            <person name="Denarie J."/>
            <person name="Dixon R.A."/>
            <person name="May G.D."/>
            <person name="Schwartz D.C."/>
            <person name="Rogers J."/>
            <person name="Quetier F."/>
            <person name="Town C.D."/>
            <person name="Roe B.A."/>
        </authorList>
    </citation>
    <scope>NUCLEOTIDE SEQUENCE [LARGE SCALE GENOMIC DNA]</scope>
    <source>
        <strain evidence="4">A17</strain>
        <strain evidence="6 7">cv. Jemalong A17</strain>
    </source>
</reference>